<dbReference type="InterPro" id="IPR024355">
    <property type="entry name" value="TraQ_bacteroidetes"/>
</dbReference>
<gene>
    <name evidence="1" type="ORF">NYZ99_15430</name>
</gene>
<dbReference type="Pfam" id="PF12988">
    <property type="entry name" value="TraQ_transposon"/>
    <property type="match status" value="1"/>
</dbReference>
<accession>A0ABY5Y7U9</accession>
<proteinExistence type="predicted"/>
<dbReference type="InterPro" id="IPR038707">
    <property type="entry name" value="TraQ_sf"/>
</dbReference>
<evidence type="ECO:0000313" key="1">
    <source>
        <dbReference type="EMBL" id="UWX54329.1"/>
    </source>
</evidence>
<dbReference type="Gene3D" id="2.60.40.2410">
    <property type="entry name" value="Uncharacterised protein PF12988, DUF3872"/>
    <property type="match status" value="6"/>
</dbReference>
<dbReference type="PROSITE" id="PS51257">
    <property type="entry name" value="PROKAR_LIPOPROTEIN"/>
    <property type="match status" value="1"/>
</dbReference>
<keyword evidence="2" id="KW-1185">Reference proteome</keyword>
<dbReference type="RefSeq" id="WP_260572178.1">
    <property type="nucleotide sequence ID" value="NZ_CP104205.1"/>
</dbReference>
<sequence>MKKSNQSILLFILLLLSILFLAYACSKDFDELILDDFDFTLEVVHSEKGFVFEPRKTSFLLTPEKEILDVSYFTTFRHQKGKGYYLNAAGDTLSPLDTLSIDKLDWDYEYMPLETGTHDIGFKVWDSNKRVHEMGIRYEIEYAPFMFILTKGSNENIINSKNPISLSLIRELGGQSTNSEGSFEIAYTIENGSGTLYHDNDVYEPGKAFTFDKGTHGLAYEPTTLGNHTIIMTATAPDGATVSKTLELEVRQLDFSLNVTASASQIELDSNLGIRIHLANEDEDSNVTYEITHSFSADSEGAGTVRNRNGGVLTPGGYESIDPASYNYTFTSNTLGKRTLYFDVRDSNGQTKRDSVQLEVANIPFSFQGDAESNAIYMGEPTLLNFELKSNGNTENIDYTISYILEEGDGLLTDNSGTSLNTATSYPIDLGVFALVYAPSSVGSHTLAFMVTDNYGQEVGPVVIDLEAKAYDFEVALTPARTTTFVNSSIDLLLDINEIPEDIGINYEGYFTSTRSGNLILNGTSYLPGQRFSLSPNQNTIQYSGKETDPHGITLSIASDAGVTKTVQTTLTFDQLDFFFSGNAQRDELSVGELTDINFNISEPLGNSTFTIRYTISGNALLRDENGNTLNAGTIYDITNTNFTWVLEATSPGNIGLNFIVANDTGRGKNSYYSDRGISQGL</sequence>
<reference evidence="1" key="1">
    <citation type="submission" date="2022-09" db="EMBL/GenBank/DDBJ databases">
        <title>Maribacter litopenaei sp. nov., isolated from the intestinal tract of the Pacific White Shrimp, Litopenaeus vannamei.</title>
        <authorList>
            <person name="Kim S.Y."/>
            <person name="Hwang C.Y."/>
        </authorList>
    </citation>
    <scope>NUCLEOTIDE SEQUENCE</scope>
    <source>
        <strain evidence="1">HL-LV01</strain>
    </source>
</reference>
<protein>
    <submittedName>
        <fullName evidence="1">DUF3872 domain-containing protein</fullName>
    </submittedName>
</protein>
<name>A0ABY5Y7U9_9FLAO</name>
<dbReference type="EMBL" id="CP104205">
    <property type="protein sequence ID" value="UWX54329.1"/>
    <property type="molecule type" value="Genomic_DNA"/>
</dbReference>
<evidence type="ECO:0000313" key="2">
    <source>
        <dbReference type="Proteomes" id="UP001059209"/>
    </source>
</evidence>
<dbReference type="Proteomes" id="UP001059209">
    <property type="component" value="Chromosome"/>
</dbReference>
<organism evidence="1 2">
    <name type="scientific">Maribacter litopenaei</name>
    <dbReference type="NCBI Taxonomy" id="2976127"/>
    <lineage>
        <taxon>Bacteria</taxon>
        <taxon>Pseudomonadati</taxon>
        <taxon>Bacteroidota</taxon>
        <taxon>Flavobacteriia</taxon>
        <taxon>Flavobacteriales</taxon>
        <taxon>Flavobacteriaceae</taxon>
        <taxon>Maribacter</taxon>
    </lineage>
</organism>